<dbReference type="Gene3D" id="2.40.160.20">
    <property type="match status" value="1"/>
</dbReference>
<feature type="region of interest" description="Disordered" evidence="1">
    <location>
        <begin position="41"/>
        <end position="66"/>
    </location>
</feature>
<dbReference type="InterPro" id="IPR020915">
    <property type="entry name" value="UPF0311"/>
</dbReference>
<dbReference type="RefSeq" id="XP_018131255.1">
    <property type="nucleotide sequence ID" value="XM_018274034.2"/>
</dbReference>
<dbReference type="PANTHER" id="PTHR37315:SF1">
    <property type="entry name" value="UPF0311 PROTEIN BLR7842"/>
    <property type="match status" value="1"/>
</dbReference>
<sequence>MNPLLQSQVNPVPQPPPSQLEDYSWTVDSADVFVRSGPNGMNRFAPWGPGRAKEIDGASASASEDESPRVETLPLFPHPAISLPVPELKFDFRMTVTHSPPVRLKTTSAEIKNWIPIMGGTWSGTCGSGIVAPGGHVVHTVHNPSYISEVKMDYIMQTVDEPPAMIAVHVEASRTGPLEVLKQLGPGCQEGSDPRRYMFRLSLRMETADERYAEKVNFGLWVGSGVKNEWEFVFE</sequence>
<proteinExistence type="predicted"/>
<evidence type="ECO:0000256" key="1">
    <source>
        <dbReference type="SAM" id="MobiDB-lite"/>
    </source>
</evidence>
<organism evidence="2 3">
    <name type="scientific">Pseudogymnoascus verrucosus</name>
    <dbReference type="NCBI Taxonomy" id="342668"/>
    <lineage>
        <taxon>Eukaryota</taxon>
        <taxon>Fungi</taxon>
        <taxon>Dikarya</taxon>
        <taxon>Ascomycota</taxon>
        <taxon>Pezizomycotina</taxon>
        <taxon>Leotiomycetes</taxon>
        <taxon>Thelebolales</taxon>
        <taxon>Thelebolaceae</taxon>
        <taxon>Pseudogymnoascus</taxon>
    </lineage>
</organism>
<reference evidence="2 3" key="1">
    <citation type="submission" date="2016-03" db="EMBL/GenBank/DDBJ databases">
        <title>Comparative genomics of Pseudogymnoascus destructans, the fungus causing white-nose syndrome of bats.</title>
        <authorList>
            <person name="Palmer J.M."/>
            <person name="Drees K.P."/>
            <person name="Foster J.T."/>
            <person name="Lindner D.L."/>
        </authorList>
    </citation>
    <scope>NUCLEOTIDE SEQUENCE [LARGE SCALE GENOMIC DNA]</scope>
    <source>
        <strain evidence="2 3">UAMH 10579</strain>
    </source>
</reference>
<evidence type="ECO:0000313" key="3">
    <source>
        <dbReference type="Proteomes" id="UP000091956"/>
    </source>
</evidence>
<feature type="region of interest" description="Disordered" evidence="1">
    <location>
        <begin position="1"/>
        <end position="22"/>
    </location>
</feature>
<protein>
    <submittedName>
        <fullName evidence="2">Uncharacterized protein</fullName>
    </submittedName>
</protein>
<dbReference type="AlphaFoldDB" id="A0A1B8GNY8"/>
<feature type="compositionally biased region" description="Low complexity" evidence="1">
    <location>
        <begin position="1"/>
        <end position="11"/>
    </location>
</feature>
<reference evidence="3" key="2">
    <citation type="journal article" date="2018" name="Nat. Commun.">
        <title>Extreme sensitivity to ultraviolet light in the fungal pathogen causing white-nose syndrome of bats.</title>
        <authorList>
            <person name="Palmer J.M."/>
            <person name="Drees K.P."/>
            <person name="Foster J.T."/>
            <person name="Lindner D.L."/>
        </authorList>
    </citation>
    <scope>NUCLEOTIDE SEQUENCE [LARGE SCALE GENOMIC DNA]</scope>
    <source>
        <strain evidence="3">UAMH 10579</strain>
    </source>
</reference>
<gene>
    <name evidence="2" type="ORF">VE01_04563</name>
</gene>
<dbReference type="GeneID" id="28837949"/>
<dbReference type="STRING" id="342668.A0A1B8GNY8"/>
<dbReference type="EMBL" id="KV460221">
    <property type="protein sequence ID" value="OBT97522.1"/>
    <property type="molecule type" value="Genomic_DNA"/>
</dbReference>
<dbReference type="PANTHER" id="PTHR37315">
    <property type="entry name" value="UPF0311 PROTEIN BLR7842"/>
    <property type="match status" value="1"/>
</dbReference>
<dbReference type="Pfam" id="PF11578">
    <property type="entry name" value="DUF3237"/>
    <property type="match status" value="1"/>
</dbReference>
<dbReference type="Proteomes" id="UP000091956">
    <property type="component" value="Unassembled WGS sequence"/>
</dbReference>
<dbReference type="OrthoDB" id="3549121at2759"/>
<keyword evidence="3" id="KW-1185">Reference proteome</keyword>
<name>A0A1B8GNY8_9PEZI</name>
<evidence type="ECO:0000313" key="2">
    <source>
        <dbReference type="EMBL" id="OBT97522.1"/>
    </source>
</evidence>
<accession>A0A1B8GNY8</accession>